<keyword evidence="4 10" id="KW-0812">Transmembrane</keyword>
<dbReference type="EMBL" id="JAOPGA020001330">
    <property type="protein sequence ID" value="KAL0487314.1"/>
    <property type="molecule type" value="Genomic_DNA"/>
</dbReference>
<feature type="domain" description="Glycosyltransferase subfamily 4-like N-terminal" evidence="12">
    <location>
        <begin position="12"/>
        <end position="195"/>
    </location>
</feature>
<evidence type="ECO:0000259" key="11">
    <source>
        <dbReference type="Pfam" id="PF00534"/>
    </source>
</evidence>
<dbReference type="InterPro" id="IPR027054">
    <property type="entry name" value="ALG2"/>
</dbReference>
<dbReference type="GO" id="GO:0004378">
    <property type="term" value="F:GDP-Man:Man(1)GlcNAc(2)-PP-Dol alpha-1,3-mannosyltransferase activity"/>
    <property type="evidence" value="ECO:0007669"/>
    <property type="project" value="UniProtKB-UniRule"/>
</dbReference>
<evidence type="ECO:0000256" key="8">
    <source>
        <dbReference type="ARBA" id="ARBA00045103"/>
    </source>
</evidence>
<evidence type="ECO:0000256" key="9">
    <source>
        <dbReference type="ARBA" id="ARBA00045104"/>
    </source>
</evidence>
<dbReference type="GO" id="GO:0005789">
    <property type="term" value="C:endoplasmic reticulum membrane"/>
    <property type="evidence" value="ECO:0007669"/>
    <property type="project" value="UniProtKB-SubCell"/>
</dbReference>
<accession>A0AAW2ZD88</accession>
<keyword evidence="2 10" id="KW-0328">Glycosyltransferase</keyword>
<feature type="transmembrane region" description="Helical" evidence="10">
    <location>
        <begin position="68"/>
        <end position="90"/>
    </location>
</feature>
<comment type="catalytic activity">
    <reaction evidence="9 10">
        <text>an alpha-D-Man-(1-&gt;3)-beta-D-Man-(1-&gt;4)-beta-D-GlcNAc-(1-&gt;4)-alpha-D-GlcNAc-diphospho-di-trans,poly-cis-dolichol + GDP-alpha-D-mannose = an alpha-D-Man-(1-&gt;3)-[alpha-D-Man-(1-&gt;6)]-beta-D-Man-(1-&gt;4)-beta-D-GlcNAc-(1-&gt;4)-alpha-D-GlcNAc-diphospho-di-trans,poly-cis-dolichol + GDP + H(+)</text>
        <dbReference type="Rhea" id="RHEA:29519"/>
        <dbReference type="Rhea" id="RHEA-COMP:19513"/>
        <dbReference type="Rhea" id="RHEA-COMP:19515"/>
        <dbReference type="ChEBI" id="CHEBI:15378"/>
        <dbReference type="ChEBI" id="CHEBI:57527"/>
        <dbReference type="ChEBI" id="CHEBI:58189"/>
        <dbReference type="ChEBI" id="CHEBI:132510"/>
        <dbReference type="ChEBI" id="CHEBI:132511"/>
        <dbReference type="EC" id="2.4.1.257"/>
    </reaction>
    <physiologicalReaction direction="left-to-right" evidence="9 10">
        <dbReference type="Rhea" id="RHEA:29520"/>
    </physiologicalReaction>
</comment>
<evidence type="ECO:0000256" key="6">
    <source>
        <dbReference type="ARBA" id="ARBA00022989"/>
    </source>
</evidence>
<feature type="domain" description="Glycosyl transferase family 1" evidence="11">
    <location>
        <begin position="210"/>
        <end position="383"/>
    </location>
</feature>
<gene>
    <name evidence="13" type="ORF">AKO1_012208</name>
</gene>
<evidence type="ECO:0000259" key="12">
    <source>
        <dbReference type="Pfam" id="PF13439"/>
    </source>
</evidence>
<comment type="function">
    <text evidence="10">Mannosylates Man(2)GlcNAc(2)-dolichol diphosphate and Man(1)GlcNAc(2)-dolichol diphosphate to form Man(3)GlcNAc(2)-dolichol diphosphate.</text>
</comment>
<evidence type="ECO:0000256" key="2">
    <source>
        <dbReference type="ARBA" id="ARBA00022676"/>
    </source>
</evidence>
<protein>
    <recommendedName>
        <fullName evidence="10">Alpha-1,3/1,6-mannosyltransferase ALG2</fullName>
        <ecNumber evidence="10">2.4.1.132</ecNumber>
        <ecNumber evidence="10">2.4.1.257</ecNumber>
    </recommendedName>
    <alternativeName>
        <fullName evidence="10">GDP-Man:Man(1)GlcNAc(2)-PP-Dol alpha-1,3-mannosyltransferase</fullName>
    </alternativeName>
</protein>
<comment type="subcellular location">
    <subcellularLocation>
        <location evidence="10">Endoplasmic reticulum membrane</location>
        <topology evidence="10">Single-pass membrane protein</topology>
    </subcellularLocation>
</comment>
<sequence length="436" mass="49019">MNIAVIHPDLGIGGAERLVVDAAVGLQNIHKHNVTMYTAHHSTDHCFIETKGGTLKVQVHGDFLPTKVLGGFHVLCSIIRMHFLTLMIWFSMKKYDIFLVDQVSAHIPLLRFLNPSAKIVFYCHFPDKLLSKPAVGALAPLKKIYRAVFDAIEEFTTGMAHSILVNSEFTGTQFAQQFKSLLIKPKVLYPPINTALYDEKPPQDSKQDRVSSVLSKKIGIVSINRFERKKGIDLAVKSFDIVKKKTNRNDLVLVLAGGYDPNLEENVLHFAELQDLVKKLNLSEHVLMVPSFSNVERYALLHDSAVIVYTPQNEHFGIVPVEAMYCERCVVAANSGGPLESIKDKETGFLVENEPNAFADAIIEFLNMTEKQRETFGKNARKRVQSRYTLEVFADGLNSEFQRVSKLASNSFKRYFVSIVVVAPILFVVLSWLLIQ</sequence>
<evidence type="ECO:0000256" key="7">
    <source>
        <dbReference type="ARBA" id="ARBA00023136"/>
    </source>
</evidence>
<organism evidence="13 14">
    <name type="scientific">Acrasis kona</name>
    <dbReference type="NCBI Taxonomy" id="1008807"/>
    <lineage>
        <taxon>Eukaryota</taxon>
        <taxon>Discoba</taxon>
        <taxon>Heterolobosea</taxon>
        <taxon>Tetramitia</taxon>
        <taxon>Eutetramitia</taxon>
        <taxon>Acrasidae</taxon>
        <taxon>Acrasis</taxon>
    </lineage>
</organism>
<proteinExistence type="inferred from homology"/>
<dbReference type="InterPro" id="IPR028098">
    <property type="entry name" value="Glyco_trans_4-like_N"/>
</dbReference>
<keyword evidence="3 10" id="KW-0808">Transferase</keyword>
<dbReference type="Pfam" id="PF13439">
    <property type="entry name" value="Glyco_transf_4"/>
    <property type="match status" value="1"/>
</dbReference>
<keyword evidence="6 10" id="KW-1133">Transmembrane helix</keyword>
<keyword evidence="7 10" id="KW-0472">Membrane</keyword>
<evidence type="ECO:0000256" key="4">
    <source>
        <dbReference type="ARBA" id="ARBA00022692"/>
    </source>
</evidence>
<evidence type="ECO:0000256" key="5">
    <source>
        <dbReference type="ARBA" id="ARBA00022824"/>
    </source>
</evidence>
<evidence type="ECO:0000313" key="14">
    <source>
        <dbReference type="Proteomes" id="UP001431209"/>
    </source>
</evidence>
<comment type="similarity">
    <text evidence="10">Belongs to the glycosyltransferase group 1 family.</text>
</comment>
<dbReference type="CDD" id="cd03805">
    <property type="entry name" value="GT4_ALG2-like"/>
    <property type="match status" value="1"/>
</dbReference>
<dbReference type="EC" id="2.4.1.132" evidence="10"/>
<evidence type="ECO:0000256" key="10">
    <source>
        <dbReference type="RuleBase" id="RU367136"/>
    </source>
</evidence>
<reference evidence="13 14" key="1">
    <citation type="submission" date="2024-03" db="EMBL/GenBank/DDBJ databases">
        <title>The Acrasis kona genome and developmental transcriptomes reveal deep origins of eukaryotic multicellular pathways.</title>
        <authorList>
            <person name="Sheikh S."/>
            <person name="Fu C.-J."/>
            <person name="Brown M.W."/>
            <person name="Baldauf S.L."/>
        </authorList>
    </citation>
    <scope>NUCLEOTIDE SEQUENCE [LARGE SCALE GENOMIC DNA]</scope>
    <source>
        <strain evidence="13 14">ATCC MYA-3509</strain>
    </source>
</reference>
<evidence type="ECO:0000313" key="13">
    <source>
        <dbReference type="EMBL" id="KAL0487314.1"/>
    </source>
</evidence>
<dbReference type="AlphaFoldDB" id="A0AAW2ZD88"/>
<dbReference type="SUPFAM" id="SSF53756">
    <property type="entry name" value="UDP-Glycosyltransferase/glycogen phosphorylase"/>
    <property type="match status" value="1"/>
</dbReference>
<dbReference type="Gene3D" id="3.40.50.2000">
    <property type="entry name" value="Glycogen Phosphorylase B"/>
    <property type="match status" value="1"/>
</dbReference>
<comment type="caution">
    <text evidence="13">The sequence shown here is derived from an EMBL/GenBank/DDBJ whole genome shotgun (WGS) entry which is preliminary data.</text>
</comment>
<dbReference type="EC" id="2.4.1.257" evidence="10"/>
<dbReference type="PANTHER" id="PTHR45918:SF1">
    <property type="entry name" value="ALPHA-1,3_1,6-MANNOSYLTRANSFERASE ALG2"/>
    <property type="match status" value="1"/>
</dbReference>
<dbReference type="Pfam" id="PF00534">
    <property type="entry name" value="Glycos_transf_1"/>
    <property type="match status" value="1"/>
</dbReference>
<dbReference type="GO" id="GO:0102704">
    <property type="term" value="F:GDP-Man:Man(2)GlcNAc(2)-PP-Dol alpha-1,6-mannosyltransferase activity"/>
    <property type="evidence" value="ECO:0007669"/>
    <property type="project" value="UniProtKB-UniRule"/>
</dbReference>
<evidence type="ECO:0000256" key="3">
    <source>
        <dbReference type="ARBA" id="ARBA00022679"/>
    </source>
</evidence>
<dbReference type="InterPro" id="IPR001296">
    <property type="entry name" value="Glyco_trans_1"/>
</dbReference>
<dbReference type="PANTHER" id="PTHR45918">
    <property type="entry name" value="ALPHA-1,3/1,6-MANNOSYLTRANSFERASE ALG2"/>
    <property type="match status" value="1"/>
</dbReference>
<feature type="transmembrane region" description="Helical" evidence="10">
    <location>
        <begin position="415"/>
        <end position="435"/>
    </location>
</feature>
<comment type="pathway">
    <text evidence="1 10">Protein modification; protein glycosylation.</text>
</comment>
<name>A0AAW2ZD88_9EUKA</name>
<evidence type="ECO:0000256" key="1">
    <source>
        <dbReference type="ARBA" id="ARBA00004922"/>
    </source>
</evidence>
<comment type="catalytic activity">
    <reaction evidence="8 10">
        <text>a beta-D-Man-(1-&gt;4)-beta-D-GlcNAc-(1-&gt;4)-alpha-D-GlcNAc-diphospho-di-trans,poly-cis-dolichol + GDP-alpha-D-mannose = an alpha-D-Man-(1-&gt;3)-beta-D-Man-(1-&gt;4)-beta-D-GlcNAc-(1-&gt;4)-alpha-D-GlcNAc-diphospho-di-trans,poly-cis-dolichol + GDP + H(+)</text>
        <dbReference type="Rhea" id="RHEA:29515"/>
        <dbReference type="Rhea" id="RHEA-COMP:19511"/>
        <dbReference type="Rhea" id="RHEA-COMP:19513"/>
        <dbReference type="ChEBI" id="CHEBI:15378"/>
        <dbReference type="ChEBI" id="CHEBI:57527"/>
        <dbReference type="ChEBI" id="CHEBI:58189"/>
        <dbReference type="ChEBI" id="CHEBI:58472"/>
        <dbReference type="ChEBI" id="CHEBI:132510"/>
        <dbReference type="EC" id="2.4.1.132"/>
    </reaction>
    <physiologicalReaction direction="left-to-right" evidence="8 10">
        <dbReference type="Rhea" id="RHEA:29516"/>
    </physiologicalReaction>
</comment>
<dbReference type="Proteomes" id="UP001431209">
    <property type="component" value="Unassembled WGS sequence"/>
</dbReference>
<keyword evidence="5" id="KW-0256">Endoplasmic reticulum</keyword>
<keyword evidence="14" id="KW-1185">Reference proteome</keyword>